<dbReference type="AlphaFoldDB" id="A0AAW3AHT9"/>
<protein>
    <submittedName>
        <fullName evidence="2">Uncharacterized protein</fullName>
    </submittedName>
</protein>
<keyword evidence="3" id="KW-1185">Reference proteome</keyword>
<reference evidence="2 3" key="1">
    <citation type="submission" date="2024-02" db="EMBL/GenBank/DDBJ databases">
        <title>FIRST GENOME SEQUENCES OF Leishmania (Viannia) shawi, Leishmania (Viannia) lindenbergi AND Leishmania (Viannia) utingensis.</title>
        <authorList>
            <person name="Resadore F."/>
            <person name="Custodio M.G.F."/>
            <person name="Boite M.C."/>
            <person name="Cupolillo E."/>
            <person name="Ferreira G.E.M."/>
        </authorList>
    </citation>
    <scope>NUCLEOTIDE SEQUENCE [LARGE SCALE GENOMIC DNA]</scope>
    <source>
        <strain evidence="2 3">MHOM/BR/1966/M15733</strain>
    </source>
</reference>
<gene>
    <name evidence="2" type="ORF">Q4I31_003512</name>
</gene>
<dbReference type="Proteomes" id="UP001500131">
    <property type="component" value="Unassembled WGS sequence"/>
</dbReference>
<organism evidence="2 3">
    <name type="scientific">Leishmania lindenbergi</name>
    <dbReference type="NCBI Taxonomy" id="651832"/>
    <lineage>
        <taxon>Eukaryota</taxon>
        <taxon>Discoba</taxon>
        <taxon>Euglenozoa</taxon>
        <taxon>Kinetoplastea</taxon>
        <taxon>Metakinetoplastina</taxon>
        <taxon>Trypanosomatida</taxon>
        <taxon>Trypanosomatidae</taxon>
        <taxon>Leishmaniinae</taxon>
        <taxon>Leishmania</taxon>
    </lineage>
</organism>
<evidence type="ECO:0000256" key="1">
    <source>
        <dbReference type="SAM" id="MobiDB-lite"/>
    </source>
</evidence>
<feature type="region of interest" description="Disordered" evidence="1">
    <location>
        <begin position="1"/>
        <end position="95"/>
    </location>
</feature>
<evidence type="ECO:0000313" key="2">
    <source>
        <dbReference type="EMBL" id="KAL0505731.1"/>
    </source>
</evidence>
<name>A0AAW3AHT9_9TRYP</name>
<evidence type="ECO:0000313" key="3">
    <source>
        <dbReference type="Proteomes" id="UP001500131"/>
    </source>
</evidence>
<accession>A0AAW3AHT9</accession>
<comment type="caution">
    <text evidence="2">The sequence shown here is derived from an EMBL/GenBank/DDBJ whole genome shotgun (WGS) entry which is preliminary data.</text>
</comment>
<feature type="compositionally biased region" description="Polar residues" evidence="1">
    <location>
        <begin position="52"/>
        <end position="61"/>
    </location>
</feature>
<proteinExistence type="predicted"/>
<dbReference type="EMBL" id="JBAMZK010000022">
    <property type="protein sequence ID" value="KAL0505731.1"/>
    <property type="molecule type" value="Genomic_DNA"/>
</dbReference>
<sequence length="95" mass="9607">MLKSPNAYDGQGSQTLPWMGIVPPQVLDNTSSEAATPREGEGSAAKQKVQSKDSGSSTCPLSSAHVFVEQGGSTGGDAAIATGTSPVFTMNVPPV</sequence>